<sequence length="296" mass="33403">MFLFTDGSRLSNADAVAGAGWYGHWGAWKQESACGHLCLPKHEVFDAEATAAYEGLKAAFDSAQAPYTQNVYILLDNQEVAQQLQGSPRGSSQHTILAFQEAANAWPTRSLRCQAIQPGQVHVQWIPGHAGIAGNEQADEQAKKGARSTPQTNTPPARYGWAHRTLKEEFWRRFQAFWAENAPQQYQDLSIGLDKQPHELSLPRATLGRLLAAWSGHGDFAQYHERFGHEDTKLECSCGRPKTPHHFYYCWKGHKASPQPWGSRQVDEILRSKSGTRDLHEWLQRSHFYRTICSAH</sequence>
<dbReference type="GO" id="GO:0004523">
    <property type="term" value="F:RNA-DNA hybrid ribonuclease activity"/>
    <property type="evidence" value="ECO:0007669"/>
    <property type="project" value="InterPro"/>
</dbReference>
<dbReference type="CDD" id="cd09276">
    <property type="entry name" value="Rnase_HI_RT_non_LTR"/>
    <property type="match status" value="1"/>
</dbReference>
<dbReference type="OrthoDB" id="4357294at2759"/>
<dbReference type="AlphaFoldDB" id="A0A1E3B643"/>
<keyword evidence="4" id="KW-1185">Reference proteome</keyword>
<dbReference type="EMBL" id="JXNT01000012">
    <property type="protein sequence ID" value="ODM16271.1"/>
    <property type="molecule type" value="Genomic_DNA"/>
</dbReference>
<feature type="region of interest" description="Disordered" evidence="1">
    <location>
        <begin position="135"/>
        <end position="158"/>
    </location>
</feature>
<feature type="domain" description="RNase H type-1" evidence="2">
    <location>
        <begin position="1"/>
        <end position="147"/>
    </location>
</feature>
<dbReference type="InterPro" id="IPR012337">
    <property type="entry name" value="RNaseH-like_sf"/>
</dbReference>
<protein>
    <recommendedName>
        <fullName evidence="2">RNase H type-1 domain-containing protein</fullName>
    </recommendedName>
</protein>
<proteinExistence type="predicted"/>
<dbReference type="SUPFAM" id="SSF53098">
    <property type="entry name" value="Ribonuclease H-like"/>
    <property type="match status" value="1"/>
</dbReference>
<dbReference type="VEuPathDB" id="FungiDB:SI65_08270"/>
<dbReference type="InterPro" id="IPR002156">
    <property type="entry name" value="RNaseH_domain"/>
</dbReference>
<reference evidence="3 4" key="1">
    <citation type="journal article" date="2016" name="BMC Genomics">
        <title>Comparative genomic and transcriptomic analyses of the Fuzhuan brick tea-fermentation fungus Aspergillus cristatus.</title>
        <authorList>
            <person name="Ge Y."/>
            <person name="Wang Y."/>
            <person name="Liu Y."/>
            <person name="Tan Y."/>
            <person name="Ren X."/>
            <person name="Zhang X."/>
            <person name="Hyde K.D."/>
            <person name="Liu Y."/>
            <person name="Liu Z."/>
        </authorList>
    </citation>
    <scope>NUCLEOTIDE SEQUENCE [LARGE SCALE GENOMIC DNA]</scope>
    <source>
        <strain evidence="3 4">GZAAS20.1005</strain>
    </source>
</reference>
<comment type="caution">
    <text evidence="3">The sequence shown here is derived from an EMBL/GenBank/DDBJ whole genome shotgun (WGS) entry which is preliminary data.</text>
</comment>
<evidence type="ECO:0000313" key="4">
    <source>
        <dbReference type="Proteomes" id="UP000094569"/>
    </source>
</evidence>
<dbReference type="InterPro" id="IPR036397">
    <property type="entry name" value="RNaseH_sf"/>
</dbReference>
<gene>
    <name evidence="3" type="ORF">SI65_08270</name>
</gene>
<organism evidence="3 4">
    <name type="scientific">Aspergillus cristatus</name>
    <name type="common">Chinese Fuzhuan brick tea-fermentation fungus</name>
    <name type="synonym">Eurotium cristatum</name>
    <dbReference type="NCBI Taxonomy" id="573508"/>
    <lineage>
        <taxon>Eukaryota</taxon>
        <taxon>Fungi</taxon>
        <taxon>Dikarya</taxon>
        <taxon>Ascomycota</taxon>
        <taxon>Pezizomycotina</taxon>
        <taxon>Eurotiomycetes</taxon>
        <taxon>Eurotiomycetidae</taxon>
        <taxon>Eurotiales</taxon>
        <taxon>Aspergillaceae</taxon>
        <taxon>Aspergillus</taxon>
        <taxon>Aspergillus subgen. Aspergillus</taxon>
    </lineage>
</organism>
<evidence type="ECO:0000256" key="1">
    <source>
        <dbReference type="SAM" id="MobiDB-lite"/>
    </source>
</evidence>
<name>A0A1E3B643_ASPCR</name>
<dbReference type="Proteomes" id="UP000094569">
    <property type="component" value="Unassembled WGS sequence"/>
</dbReference>
<dbReference type="Gene3D" id="3.30.420.10">
    <property type="entry name" value="Ribonuclease H-like superfamily/Ribonuclease H"/>
    <property type="match status" value="1"/>
</dbReference>
<evidence type="ECO:0000313" key="3">
    <source>
        <dbReference type="EMBL" id="ODM16271.1"/>
    </source>
</evidence>
<dbReference type="Pfam" id="PF00075">
    <property type="entry name" value="RNase_H"/>
    <property type="match status" value="1"/>
</dbReference>
<dbReference type="PROSITE" id="PS50879">
    <property type="entry name" value="RNASE_H_1"/>
    <property type="match status" value="1"/>
</dbReference>
<accession>A0A1E3B643</accession>
<evidence type="ECO:0000259" key="2">
    <source>
        <dbReference type="PROSITE" id="PS50879"/>
    </source>
</evidence>
<dbReference type="GO" id="GO:0003676">
    <property type="term" value="F:nucleic acid binding"/>
    <property type="evidence" value="ECO:0007669"/>
    <property type="project" value="InterPro"/>
</dbReference>